<dbReference type="PANTHER" id="PTHR30290:SF9">
    <property type="entry name" value="OLIGOPEPTIDE-BINDING PROTEIN APPA"/>
    <property type="match status" value="1"/>
</dbReference>
<dbReference type="Gene3D" id="3.90.76.10">
    <property type="entry name" value="Dipeptide-binding Protein, Domain 1"/>
    <property type="match status" value="1"/>
</dbReference>
<dbReference type="GO" id="GO:0043190">
    <property type="term" value="C:ATP-binding cassette (ABC) transporter complex"/>
    <property type="evidence" value="ECO:0007669"/>
    <property type="project" value="InterPro"/>
</dbReference>
<evidence type="ECO:0000259" key="6">
    <source>
        <dbReference type="Pfam" id="PF00496"/>
    </source>
</evidence>
<protein>
    <submittedName>
        <fullName evidence="7">Putative extracellular solute-binding protein</fullName>
    </submittedName>
</protein>
<dbReference type="InterPro" id="IPR000914">
    <property type="entry name" value="SBP_5_dom"/>
</dbReference>
<evidence type="ECO:0000256" key="1">
    <source>
        <dbReference type="ARBA" id="ARBA00004418"/>
    </source>
</evidence>
<evidence type="ECO:0000256" key="3">
    <source>
        <dbReference type="ARBA" id="ARBA00022448"/>
    </source>
</evidence>
<accession>A3K823</accession>
<dbReference type="Pfam" id="PF00496">
    <property type="entry name" value="SBP_bac_5"/>
    <property type="match status" value="1"/>
</dbReference>
<keyword evidence="8" id="KW-1185">Reference proteome</keyword>
<dbReference type="GO" id="GO:0030288">
    <property type="term" value="C:outer membrane-bounded periplasmic space"/>
    <property type="evidence" value="ECO:0007669"/>
    <property type="project" value="UniProtKB-ARBA"/>
</dbReference>
<dbReference type="CDD" id="cd08498">
    <property type="entry name" value="PBP2_NikA_DppA_OppA_like_2"/>
    <property type="match status" value="1"/>
</dbReference>
<dbReference type="PANTHER" id="PTHR30290">
    <property type="entry name" value="PERIPLASMIC BINDING COMPONENT OF ABC TRANSPORTER"/>
    <property type="match status" value="1"/>
</dbReference>
<sequence>MSFTRSHLFASTAALLLACTPAIAEDLVIGTKSEPSSLDPQFHVLSPNMQVSLAIFEPLVRQDAQGAIEPLLAESWELASPTEWDFHLRDGVTFSDGTPLTAQDVVFSLDRVAKVPNSPTPFTLFTRQIAGVEALDDTTVRITTKQTYPNLTVDLVNLPIMSKAAASGDAPEGRTTTELNRGEGLIGTGPFTFSSWQKGADLVLEANTSYWGGAPDWDRVIMRPMTNPATRSAALLAGDIDMMEDVPTGSVDQIEGDPSVKIVSGPPARVIFIALDQDRDDSPGISGTEGENPLKIKEVREALFRAIDREGIVSRVMGGAAVAAGSLGTPNMFGTSAEHEVPAPADPERAAQLLEDAGYGDGFSITLGSPSGRYVNDARVAQTVAAMWSRIGVKTAVDAAAPPVFFKNRDQRAYSAYLASWGNNTGEIGTTLGAQLATYDKEASQGSANAGRYSNPELDALLSKASKTMDDDARAKLLEEADALAMSDFAILPIHFEVPSWGLRADLEYEARADQFTLPQNVTRSE</sequence>
<dbReference type="Gene3D" id="3.10.105.10">
    <property type="entry name" value="Dipeptide-binding Protein, Domain 3"/>
    <property type="match status" value="1"/>
</dbReference>
<organism evidence="7 8">
    <name type="scientific">Sagittula stellata (strain ATCC 700073 / DSM 11524 / E-37)</name>
    <dbReference type="NCBI Taxonomy" id="388399"/>
    <lineage>
        <taxon>Bacteria</taxon>
        <taxon>Pseudomonadati</taxon>
        <taxon>Pseudomonadota</taxon>
        <taxon>Alphaproteobacteria</taxon>
        <taxon>Rhodobacterales</taxon>
        <taxon>Roseobacteraceae</taxon>
        <taxon>Sagittula</taxon>
    </lineage>
</organism>
<keyword evidence="4 5" id="KW-0732">Signal</keyword>
<feature type="signal peptide" evidence="5">
    <location>
        <begin position="1"/>
        <end position="24"/>
    </location>
</feature>
<reference evidence="7 8" key="1">
    <citation type="submission" date="2006-06" db="EMBL/GenBank/DDBJ databases">
        <authorList>
            <person name="Moran M.A."/>
            <person name="Ferriera S."/>
            <person name="Johnson J."/>
            <person name="Kravitz S."/>
            <person name="Beeson K."/>
            <person name="Sutton G."/>
            <person name="Rogers Y.-H."/>
            <person name="Friedman R."/>
            <person name="Frazier M."/>
            <person name="Venter J.C."/>
        </authorList>
    </citation>
    <scope>NUCLEOTIDE SEQUENCE [LARGE SCALE GENOMIC DNA]</scope>
    <source>
        <strain evidence="7 8">E-37</strain>
    </source>
</reference>
<dbReference type="OrthoDB" id="9803988at2"/>
<dbReference type="EMBL" id="AAYA01000013">
    <property type="protein sequence ID" value="EBA06795.1"/>
    <property type="molecule type" value="Genomic_DNA"/>
</dbReference>
<gene>
    <name evidence="7" type="ORF">SSE37_02870</name>
</gene>
<dbReference type="GO" id="GO:0015833">
    <property type="term" value="P:peptide transport"/>
    <property type="evidence" value="ECO:0007669"/>
    <property type="project" value="TreeGrafter"/>
</dbReference>
<comment type="caution">
    <text evidence="7">The sequence shown here is derived from an EMBL/GenBank/DDBJ whole genome shotgun (WGS) entry which is preliminary data.</text>
</comment>
<evidence type="ECO:0000313" key="8">
    <source>
        <dbReference type="Proteomes" id="UP000005713"/>
    </source>
</evidence>
<dbReference type="eggNOG" id="COG0747">
    <property type="taxonomic scope" value="Bacteria"/>
</dbReference>
<dbReference type="PIRSF" id="PIRSF002741">
    <property type="entry name" value="MppA"/>
    <property type="match status" value="1"/>
</dbReference>
<dbReference type="GO" id="GO:1904680">
    <property type="term" value="F:peptide transmembrane transporter activity"/>
    <property type="evidence" value="ECO:0007669"/>
    <property type="project" value="TreeGrafter"/>
</dbReference>
<evidence type="ECO:0000256" key="4">
    <source>
        <dbReference type="ARBA" id="ARBA00022729"/>
    </source>
</evidence>
<feature type="domain" description="Solute-binding protein family 5" evidence="6">
    <location>
        <begin position="68"/>
        <end position="432"/>
    </location>
</feature>
<dbReference type="Gene3D" id="3.40.190.10">
    <property type="entry name" value="Periplasmic binding protein-like II"/>
    <property type="match status" value="1"/>
</dbReference>
<comment type="subcellular location">
    <subcellularLocation>
        <location evidence="1">Periplasm</location>
    </subcellularLocation>
</comment>
<evidence type="ECO:0000256" key="5">
    <source>
        <dbReference type="SAM" id="SignalP"/>
    </source>
</evidence>
<name>A3K823_SAGS3</name>
<proteinExistence type="inferred from homology"/>
<dbReference type="RefSeq" id="WP_005862033.1">
    <property type="nucleotide sequence ID" value="NZ_AAYA01000013.1"/>
</dbReference>
<dbReference type="PROSITE" id="PS51257">
    <property type="entry name" value="PROKAR_LIPOPROTEIN"/>
    <property type="match status" value="1"/>
</dbReference>
<evidence type="ECO:0000256" key="2">
    <source>
        <dbReference type="ARBA" id="ARBA00005695"/>
    </source>
</evidence>
<evidence type="ECO:0000313" key="7">
    <source>
        <dbReference type="EMBL" id="EBA06795.1"/>
    </source>
</evidence>
<feature type="chain" id="PRO_5002654927" evidence="5">
    <location>
        <begin position="25"/>
        <end position="526"/>
    </location>
</feature>
<dbReference type="SUPFAM" id="SSF53850">
    <property type="entry name" value="Periplasmic binding protein-like II"/>
    <property type="match status" value="1"/>
</dbReference>
<dbReference type="InterPro" id="IPR030678">
    <property type="entry name" value="Peptide/Ni-bd"/>
</dbReference>
<comment type="similarity">
    <text evidence="2">Belongs to the bacterial solute-binding protein 5 family.</text>
</comment>
<dbReference type="Proteomes" id="UP000005713">
    <property type="component" value="Unassembled WGS sequence"/>
</dbReference>
<dbReference type="InterPro" id="IPR039424">
    <property type="entry name" value="SBP_5"/>
</dbReference>
<dbReference type="AlphaFoldDB" id="A3K823"/>
<keyword evidence="3" id="KW-0813">Transport</keyword>